<dbReference type="InterPro" id="IPR011042">
    <property type="entry name" value="6-blade_b-propeller_TolB-like"/>
</dbReference>
<accession>A0A8B6CTB9</accession>
<reference evidence="1" key="1">
    <citation type="submission" date="2018-11" db="EMBL/GenBank/DDBJ databases">
        <authorList>
            <person name="Alioto T."/>
            <person name="Alioto T."/>
        </authorList>
    </citation>
    <scope>NUCLEOTIDE SEQUENCE</scope>
</reference>
<dbReference type="AlphaFoldDB" id="A0A8B6CTB9"/>
<protein>
    <submittedName>
        <fullName evidence="1">Uncharacterized protein</fullName>
    </submittedName>
</protein>
<name>A0A8B6CTB9_MYTGA</name>
<evidence type="ECO:0000313" key="2">
    <source>
        <dbReference type="Proteomes" id="UP000596742"/>
    </source>
</evidence>
<dbReference type="Proteomes" id="UP000596742">
    <property type="component" value="Unassembled WGS sequence"/>
</dbReference>
<dbReference type="EMBL" id="UYJE01002235">
    <property type="protein sequence ID" value="VDI08790.1"/>
    <property type="molecule type" value="Genomic_DNA"/>
</dbReference>
<gene>
    <name evidence="1" type="ORF">MGAL_10B013799</name>
</gene>
<organism evidence="1 2">
    <name type="scientific">Mytilus galloprovincialis</name>
    <name type="common">Mediterranean mussel</name>
    <dbReference type="NCBI Taxonomy" id="29158"/>
    <lineage>
        <taxon>Eukaryota</taxon>
        <taxon>Metazoa</taxon>
        <taxon>Spiralia</taxon>
        <taxon>Lophotrochozoa</taxon>
        <taxon>Mollusca</taxon>
        <taxon>Bivalvia</taxon>
        <taxon>Autobranchia</taxon>
        <taxon>Pteriomorphia</taxon>
        <taxon>Mytilida</taxon>
        <taxon>Mytiloidea</taxon>
        <taxon>Mytilidae</taxon>
        <taxon>Mytilinae</taxon>
        <taxon>Mytilus</taxon>
    </lineage>
</organism>
<dbReference type="SUPFAM" id="SSF101898">
    <property type="entry name" value="NHL repeat"/>
    <property type="match status" value="1"/>
</dbReference>
<keyword evidence="2" id="KW-1185">Reference proteome</keyword>
<evidence type="ECO:0000313" key="1">
    <source>
        <dbReference type="EMBL" id="VDI08790.1"/>
    </source>
</evidence>
<sequence>MINIINLYLHTQGSITSTSTGNIHVVDREPGQEGRVVVFEPGSDIINSYNGHPKILQHKLFKPNRIVTTQRDNVLVSEMNTNSLHILDSMGNLVSLYNTKDIGILHPVSLSFTQTGHIFIGCGAEEGHTAKDAKIYKVTISGC</sequence>
<comment type="caution">
    <text evidence="1">The sequence shown here is derived from an EMBL/GenBank/DDBJ whole genome shotgun (WGS) entry which is preliminary data.</text>
</comment>
<proteinExistence type="predicted"/>
<dbReference type="OrthoDB" id="6326319at2759"/>
<dbReference type="Gene3D" id="2.120.10.30">
    <property type="entry name" value="TolB, C-terminal domain"/>
    <property type="match status" value="1"/>
</dbReference>